<dbReference type="Gramene" id="EOY07180">
    <property type="protein sequence ID" value="EOY07180"/>
    <property type="gene ID" value="TCM_021679"/>
</dbReference>
<dbReference type="SUPFAM" id="SSF48403">
    <property type="entry name" value="Ankyrin repeat"/>
    <property type="match status" value="1"/>
</dbReference>
<sequence>MEIRTQPFSFFSSPDDLLIRCLLSDDLSTFIYIVENEGCKIDEEITCGCRQIGSDRRTELKRTPLMLAAMSGSFNVLNYILQSGQVDVDKPSSSDGATALTCAYSAGSPPKIIQALISASKSFSSIPPTANNAKTGQNSSQDREEGSSEHGELNRRFPGQGQEQNMATNTTKANTSRLTYYIARRLTGDFHGRS</sequence>
<proteinExistence type="predicted"/>
<dbReference type="EMBL" id="CM001883">
    <property type="protein sequence ID" value="EOY07180.1"/>
    <property type="molecule type" value="Genomic_DNA"/>
</dbReference>
<feature type="compositionally biased region" description="Polar residues" evidence="1">
    <location>
        <begin position="127"/>
        <end position="140"/>
    </location>
</feature>
<dbReference type="Gene3D" id="1.25.40.20">
    <property type="entry name" value="Ankyrin repeat-containing domain"/>
    <property type="match status" value="1"/>
</dbReference>
<dbReference type="InParanoid" id="A0A061EQA3"/>
<dbReference type="SMART" id="SM00248">
    <property type="entry name" value="ANK"/>
    <property type="match status" value="2"/>
</dbReference>
<organism evidence="2 3">
    <name type="scientific">Theobroma cacao</name>
    <name type="common">Cacao</name>
    <name type="synonym">Cocoa</name>
    <dbReference type="NCBI Taxonomy" id="3641"/>
    <lineage>
        <taxon>Eukaryota</taxon>
        <taxon>Viridiplantae</taxon>
        <taxon>Streptophyta</taxon>
        <taxon>Embryophyta</taxon>
        <taxon>Tracheophyta</taxon>
        <taxon>Spermatophyta</taxon>
        <taxon>Magnoliopsida</taxon>
        <taxon>eudicotyledons</taxon>
        <taxon>Gunneridae</taxon>
        <taxon>Pentapetalae</taxon>
        <taxon>rosids</taxon>
        <taxon>malvids</taxon>
        <taxon>Malvales</taxon>
        <taxon>Malvaceae</taxon>
        <taxon>Byttnerioideae</taxon>
        <taxon>Theobroma</taxon>
    </lineage>
</organism>
<reference evidence="2 3" key="1">
    <citation type="journal article" date="2013" name="Genome Biol.">
        <title>The genome sequence of the most widely cultivated cacao type and its use to identify candidate genes regulating pod color.</title>
        <authorList>
            <person name="Motamayor J.C."/>
            <person name="Mockaitis K."/>
            <person name="Schmutz J."/>
            <person name="Haiminen N."/>
            <person name="Iii D.L."/>
            <person name="Cornejo O."/>
            <person name="Findley S.D."/>
            <person name="Zheng P."/>
            <person name="Utro F."/>
            <person name="Royaert S."/>
            <person name="Saski C."/>
            <person name="Jenkins J."/>
            <person name="Podicheti R."/>
            <person name="Zhao M."/>
            <person name="Scheffler B.E."/>
            <person name="Stack J.C."/>
            <person name="Feltus F.A."/>
            <person name="Mustiga G.M."/>
            <person name="Amores F."/>
            <person name="Phillips W."/>
            <person name="Marelli J.P."/>
            <person name="May G.D."/>
            <person name="Shapiro H."/>
            <person name="Ma J."/>
            <person name="Bustamante C.D."/>
            <person name="Schnell R.J."/>
            <person name="Main D."/>
            <person name="Gilbert D."/>
            <person name="Parida L."/>
            <person name="Kuhn D.N."/>
        </authorList>
    </citation>
    <scope>NUCLEOTIDE SEQUENCE [LARGE SCALE GENOMIC DNA]</scope>
    <source>
        <strain evidence="3">cv. Matina 1-6</strain>
    </source>
</reference>
<dbReference type="eggNOG" id="KOG1595">
    <property type="taxonomic scope" value="Eukaryota"/>
</dbReference>
<feature type="compositionally biased region" description="Basic and acidic residues" evidence="1">
    <location>
        <begin position="141"/>
        <end position="155"/>
    </location>
</feature>
<keyword evidence="3" id="KW-1185">Reference proteome</keyword>
<feature type="compositionally biased region" description="Polar residues" evidence="1">
    <location>
        <begin position="161"/>
        <end position="174"/>
    </location>
</feature>
<dbReference type="HOGENOM" id="CLU_1404738_0_0_1"/>
<dbReference type="Pfam" id="PF12796">
    <property type="entry name" value="Ank_2"/>
    <property type="match status" value="1"/>
</dbReference>
<gene>
    <name evidence="2" type="ORF">TCM_021679</name>
</gene>
<dbReference type="InterPro" id="IPR036770">
    <property type="entry name" value="Ankyrin_rpt-contain_sf"/>
</dbReference>
<dbReference type="Proteomes" id="UP000026915">
    <property type="component" value="Chromosome 5"/>
</dbReference>
<dbReference type="AlphaFoldDB" id="A0A061EQA3"/>
<name>A0A061EQA3_THECC</name>
<feature type="region of interest" description="Disordered" evidence="1">
    <location>
        <begin position="127"/>
        <end position="174"/>
    </location>
</feature>
<evidence type="ECO:0000313" key="3">
    <source>
        <dbReference type="Proteomes" id="UP000026915"/>
    </source>
</evidence>
<protein>
    <submittedName>
        <fullName evidence="2">Uncharacterized protein</fullName>
    </submittedName>
</protein>
<dbReference type="STRING" id="3641.A0A061EQA3"/>
<evidence type="ECO:0000256" key="1">
    <source>
        <dbReference type="SAM" id="MobiDB-lite"/>
    </source>
</evidence>
<evidence type="ECO:0000313" key="2">
    <source>
        <dbReference type="EMBL" id="EOY07180.1"/>
    </source>
</evidence>
<accession>A0A061EQA3</accession>
<dbReference type="InterPro" id="IPR002110">
    <property type="entry name" value="Ankyrin_rpt"/>
</dbReference>